<evidence type="ECO:0000313" key="3">
    <source>
        <dbReference type="Proteomes" id="UP000344274"/>
    </source>
</evidence>
<organism evidence="2 3">
    <name type="scientific">Pseudomonas fluorescens</name>
    <dbReference type="NCBI Taxonomy" id="294"/>
    <lineage>
        <taxon>Bacteria</taxon>
        <taxon>Pseudomonadati</taxon>
        <taxon>Pseudomonadota</taxon>
        <taxon>Gammaproteobacteria</taxon>
        <taxon>Pseudomonadales</taxon>
        <taxon>Pseudomonadaceae</taxon>
        <taxon>Pseudomonas</taxon>
    </lineage>
</organism>
<dbReference type="Pfam" id="PF13438">
    <property type="entry name" value="DUF4113"/>
    <property type="match status" value="1"/>
</dbReference>
<dbReference type="Proteomes" id="UP000344274">
    <property type="component" value="Unassembled WGS sequence"/>
</dbReference>
<gene>
    <name evidence="2" type="ORF">PS673_02056</name>
</gene>
<accession>A0A5E6S6C7</accession>
<dbReference type="AlphaFoldDB" id="A0A5E6S6C7"/>
<sequence length="104" mass="11899">MVNLCQKGEYTEDLFSVSQPEATEKVMGVLDAINGRWGRATMRLASVPTDPDWGMRREMMSQSYTSRDLPALEELLKVAPVRHRFRIEALRLNVEVLLVAVDEY</sequence>
<evidence type="ECO:0000313" key="2">
    <source>
        <dbReference type="EMBL" id="VVM76614.1"/>
    </source>
</evidence>
<proteinExistence type="predicted"/>
<dbReference type="InterPro" id="IPR025188">
    <property type="entry name" value="DUF4113"/>
</dbReference>
<name>A0A5E6S6C7_PSEFL</name>
<dbReference type="EMBL" id="CABVHB010000012">
    <property type="protein sequence ID" value="VVM76614.1"/>
    <property type="molecule type" value="Genomic_DNA"/>
</dbReference>
<reference evidence="2 3" key="1">
    <citation type="submission" date="2019-09" db="EMBL/GenBank/DDBJ databases">
        <authorList>
            <person name="Chandra G."/>
            <person name="Truman W A."/>
        </authorList>
    </citation>
    <scope>NUCLEOTIDE SEQUENCE [LARGE SCALE GENOMIC DNA]</scope>
    <source>
        <strain evidence="2">PS673</strain>
    </source>
</reference>
<feature type="domain" description="DUF4113" evidence="1">
    <location>
        <begin position="24"/>
        <end position="67"/>
    </location>
</feature>
<protein>
    <recommendedName>
        <fullName evidence="1">DUF4113 domain-containing protein</fullName>
    </recommendedName>
</protein>
<evidence type="ECO:0000259" key="1">
    <source>
        <dbReference type="Pfam" id="PF13438"/>
    </source>
</evidence>